<protein>
    <submittedName>
        <fullName evidence="1">Uncharacterized protein</fullName>
    </submittedName>
</protein>
<evidence type="ECO:0000313" key="2">
    <source>
        <dbReference type="Proteomes" id="UP000032142"/>
    </source>
</evidence>
<dbReference type="EMBL" id="JRRC01508406">
    <property type="protein sequence ID" value="KHG08749.1"/>
    <property type="molecule type" value="Genomic_DNA"/>
</dbReference>
<gene>
    <name evidence="1" type="ORF">F383_35948</name>
</gene>
<comment type="caution">
    <text evidence="1">The sequence shown here is derived from an EMBL/GenBank/DDBJ whole genome shotgun (WGS) entry which is preliminary data.</text>
</comment>
<reference evidence="2" key="1">
    <citation type="submission" date="2014-09" db="EMBL/GenBank/DDBJ databases">
        <authorList>
            <person name="Mudge J."/>
            <person name="Ramaraj T."/>
            <person name="Lindquist I.E."/>
            <person name="Bharti A.K."/>
            <person name="Sundararajan A."/>
            <person name="Cameron C.T."/>
            <person name="Woodward J.E."/>
            <person name="May G.D."/>
            <person name="Brubaker C."/>
            <person name="Broadhvest J."/>
            <person name="Wilkins T.A."/>
        </authorList>
    </citation>
    <scope>NUCLEOTIDE SEQUENCE</scope>
    <source>
        <strain evidence="2">cv. AKA8401</strain>
    </source>
</reference>
<dbReference type="Proteomes" id="UP000032142">
    <property type="component" value="Unassembled WGS sequence"/>
</dbReference>
<accession>A0A0B0NAA5</accession>
<evidence type="ECO:0000313" key="1">
    <source>
        <dbReference type="EMBL" id="KHG08749.1"/>
    </source>
</evidence>
<sequence length="17" mass="1973">MKITYSRLLKDNTDTSS</sequence>
<keyword evidence="2" id="KW-1185">Reference proteome</keyword>
<dbReference type="AlphaFoldDB" id="A0A0B0NAA5"/>
<organism evidence="1 2">
    <name type="scientific">Gossypium arboreum</name>
    <name type="common">Tree cotton</name>
    <name type="synonym">Gossypium nanking</name>
    <dbReference type="NCBI Taxonomy" id="29729"/>
    <lineage>
        <taxon>Eukaryota</taxon>
        <taxon>Viridiplantae</taxon>
        <taxon>Streptophyta</taxon>
        <taxon>Embryophyta</taxon>
        <taxon>Tracheophyta</taxon>
        <taxon>Spermatophyta</taxon>
        <taxon>Magnoliopsida</taxon>
        <taxon>eudicotyledons</taxon>
        <taxon>Gunneridae</taxon>
        <taxon>Pentapetalae</taxon>
        <taxon>rosids</taxon>
        <taxon>malvids</taxon>
        <taxon>Malvales</taxon>
        <taxon>Malvaceae</taxon>
        <taxon>Malvoideae</taxon>
        <taxon>Gossypium</taxon>
    </lineage>
</organism>
<name>A0A0B0NAA5_GOSAR</name>
<proteinExistence type="predicted"/>